<dbReference type="InterPro" id="IPR027417">
    <property type="entry name" value="P-loop_NTPase"/>
</dbReference>
<name>A0A2P8D0T0_9BACT</name>
<evidence type="ECO:0000259" key="2">
    <source>
        <dbReference type="Pfam" id="PF20469"/>
    </source>
</evidence>
<dbReference type="Gene3D" id="3.40.50.300">
    <property type="entry name" value="P-loop containing nucleotide triphosphate hydrolases"/>
    <property type="match status" value="1"/>
</dbReference>
<dbReference type="InterPro" id="IPR034139">
    <property type="entry name" value="TOPRIM_OLD"/>
</dbReference>
<feature type="domain" description="OLD protein-like TOPRIM" evidence="2">
    <location>
        <begin position="452"/>
        <end position="522"/>
    </location>
</feature>
<dbReference type="Pfam" id="PF20469">
    <property type="entry name" value="OLD-like_TOPRIM"/>
    <property type="match status" value="1"/>
</dbReference>
<dbReference type="Pfam" id="PF13175">
    <property type="entry name" value="AAA_15"/>
    <property type="match status" value="1"/>
</dbReference>
<keyword evidence="3" id="KW-0255">Endonuclease</keyword>
<evidence type="ECO:0000259" key="1">
    <source>
        <dbReference type="Pfam" id="PF13175"/>
    </source>
</evidence>
<keyword evidence="4" id="KW-1185">Reference proteome</keyword>
<dbReference type="AlphaFoldDB" id="A0A2P8D0T0"/>
<dbReference type="RefSeq" id="WP_106524097.1">
    <property type="nucleotide sequence ID" value="NZ_PYGD01000007.1"/>
</dbReference>
<evidence type="ECO:0000313" key="4">
    <source>
        <dbReference type="Proteomes" id="UP000240572"/>
    </source>
</evidence>
<dbReference type="CDD" id="cd01026">
    <property type="entry name" value="TOPRIM_OLD"/>
    <property type="match status" value="1"/>
</dbReference>
<feature type="domain" description="Endonuclease GajA/Old nuclease/RecF-like AAA" evidence="1">
    <location>
        <begin position="1"/>
        <end position="398"/>
    </location>
</feature>
<protein>
    <submittedName>
        <fullName evidence="3">Putative ATP-dependent endonuclease of OLD family</fullName>
    </submittedName>
</protein>
<reference evidence="3 4" key="1">
    <citation type="submission" date="2018-03" db="EMBL/GenBank/DDBJ databases">
        <title>Genomic Encyclopedia of Type Strains, Phase III (KMG-III): the genomes of soil and plant-associated and newly described type strains.</title>
        <authorList>
            <person name="Whitman W."/>
        </authorList>
    </citation>
    <scope>NUCLEOTIDE SEQUENCE [LARGE SCALE GENOMIC DNA]</scope>
    <source>
        <strain evidence="3 4">CGMCC 1.12700</strain>
    </source>
</reference>
<comment type="caution">
    <text evidence="3">The sequence shown here is derived from an EMBL/GenBank/DDBJ whole genome shotgun (WGS) entry which is preliminary data.</text>
</comment>
<keyword evidence="3" id="KW-0540">Nuclease</keyword>
<evidence type="ECO:0000313" key="3">
    <source>
        <dbReference type="EMBL" id="PSK90832.1"/>
    </source>
</evidence>
<dbReference type="GO" id="GO:0004519">
    <property type="term" value="F:endonuclease activity"/>
    <property type="evidence" value="ECO:0007669"/>
    <property type="project" value="UniProtKB-KW"/>
</dbReference>
<dbReference type="SUPFAM" id="SSF52540">
    <property type="entry name" value="P-loop containing nucleoside triphosphate hydrolases"/>
    <property type="match status" value="1"/>
</dbReference>
<dbReference type="InterPro" id="IPR051396">
    <property type="entry name" value="Bact_Antivir_Def_Nuclease"/>
</dbReference>
<accession>A0A2P8D0T0</accession>
<dbReference type="PANTHER" id="PTHR43581">
    <property type="entry name" value="ATP/GTP PHOSPHATASE"/>
    <property type="match status" value="1"/>
</dbReference>
<dbReference type="PANTHER" id="PTHR43581:SF2">
    <property type="entry name" value="EXCINUCLEASE ATPASE SUBUNIT"/>
    <property type="match status" value="1"/>
</dbReference>
<dbReference type="InterPro" id="IPR041685">
    <property type="entry name" value="AAA_GajA/Old/RecF-like"/>
</dbReference>
<proteinExistence type="predicted"/>
<dbReference type="EMBL" id="PYGD01000007">
    <property type="protein sequence ID" value="PSK90832.1"/>
    <property type="molecule type" value="Genomic_DNA"/>
</dbReference>
<keyword evidence="3" id="KW-0378">Hydrolase</keyword>
<organism evidence="3 4">
    <name type="scientific">Taibaiella chishuiensis</name>
    <dbReference type="NCBI Taxonomy" id="1434707"/>
    <lineage>
        <taxon>Bacteria</taxon>
        <taxon>Pseudomonadati</taxon>
        <taxon>Bacteroidota</taxon>
        <taxon>Chitinophagia</taxon>
        <taxon>Chitinophagales</taxon>
        <taxon>Chitinophagaceae</taxon>
        <taxon>Taibaiella</taxon>
    </lineage>
</organism>
<sequence>MKITHLSIKNFRLLKNVNLSLEEKTTVIVGRNNSGKTSLTEIFRRLLADKTPSFQLYDFSISAIEEFKMALKSHLLGEEENLTRAHLPVIELKITITYDEDTPDLGVLGDFIVDLNPDCTTVEIIIRYELQDGSIKALFEGITDESADSINQFIKDLKDNVPKLFQIKVLAQDPNDETNFSNIDYTKFKQLIGGGFINAQRGLDDVTHTEKDVLGKVLAKLFKTASGASAPEDLRQKSSELDLVIKELQLKVDNDFNVKVNALLPALQLFGYPGLADPNLSTETTLNISNILDSHTKIRYSQGNGMYLPETYNGLGSRNLIYMLFQLFEFFREWQSSPVTNGLYLVFIEEPEAHLHPQMQQVFIKQVKEIASEFSRTLNDGNEWPVQFVVTTHSTHIANEANFDSVRYFFTARNQQKETKIKDLRKEFSAPGLLADKEFLHKYLTLTKCDLFFADKAILIEGATERILMPMLIQKTDEIQDQHPKLIAQYISLIEVGGAYAHHFYKFLDFLELRTLVITDLDSVLKTENNGNTTYPACAVADGSHSTNAGIKNWFDGAGQGYIALAVCTGKTAEEKINGFRRIAYQIVENGHTFCGRSFEDAFMLANTALFELTGPSDAEFAAQAYNKSDKIEKTNFALKYALEEVNWVPPLYISDGLKWLSDNPNIPAEEVQEILQAVIEEVPHD</sequence>
<dbReference type="OrthoDB" id="9792800at2"/>
<dbReference type="Proteomes" id="UP000240572">
    <property type="component" value="Unassembled WGS sequence"/>
</dbReference>
<gene>
    <name evidence="3" type="ORF">B0I18_107244</name>
</gene>